<protein>
    <recommendedName>
        <fullName evidence="14">Nitrate reductase</fullName>
    </recommendedName>
</protein>
<evidence type="ECO:0000256" key="7">
    <source>
        <dbReference type="ARBA" id="ARBA00023014"/>
    </source>
</evidence>
<dbReference type="SUPFAM" id="SSF50692">
    <property type="entry name" value="ADC-like"/>
    <property type="match status" value="1"/>
</dbReference>
<dbReference type="Pfam" id="PF01568">
    <property type="entry name" value="Molydop_binding"/>
    <property type="match status" value="1"/>
</dbReference>
<keyword evidence="8" id="KW-0534">Nitrate assimilation</keyword>
<dbReference type="InterPro" id="IPR041854">
    <property type="entry name" value="BFD-like_2Fe2S-bd_dom_sf"/>
</dbReference>
<keyword evidence="7" id="KW-0411">Iron-sulfur</keyword>
<dbReference type="Pfam" id="PF04324">
    <property type="entry name" value="Fer2_BFD"/>
    <property type="match status" value="1"/>
</dbReference>
<feature type="domain" description="BFD-like [2Fe-2S]-binding" evidence="11">
    <location>
        <begin position="511"/>
        <end position="559"/>
    </location>
</feature>
<evidence type="ECO:0008006" key="14">
    <source>
        <dbReference type="Google" id="ProtNLM"/>
    </source>
</evidence>
<evidence type="ECO:0000256" key="8">
    <source>
        <dbReference type="ARBA" id="ARBA00023063"/>
    </source>
</evidence>
<dbReference type="InterPro" id="IPR006657">
    <property type="entry name" value="MoPterin_dinucl-bd_dom"/>
</dbReference>
<dbReference type="GO" id="GO:1990204">
    <property type="term" value="C:oxidoreductase complex"/>
    <property type="evidence" value="ECO:0007669"/>
    <property type="project" value="UniProtKB-ARBA"/>
</dbReference>
<evidence type="ECO:0000256" key="1">
    <source>
        <dbReference type="ARBA" id="ARBA00001942"/>
    </source>
</evidence>
<evidence type="ECO:0000259" key="11">
    <source>
        <dbReference type="Pfam" id="PF04324"/>
    </source>
</evidence>
<evidence type="ECO:0000256" key="5">
    <source>
        <dbReference type="ARBA" id="ARBA00023002"/>
    </source>
</evidence>
<dbReference type="InterPro" id="IPR006655">
    <property type="entry name" value="Mopterin_OxRdtase_prok_CS"/>
</dbReference>
<dbReference type="GO" id="GO:0051536">
    <property type="term" value="F:iron-sulfur cluster binding"/>
    <property type="evidence" value="ECO:0007669"/>
    <property type="project" value="UniProtKB-KW"/>
</dbReference>
<dbReference type="Pfam" id="PF00384">
    <property type="entry name" value="Molybdopterin"/>
    <property type="match status" value="1"/>
</dbReference>
<dbReference type="Gene3D" id="3.40.50.740">
    <property type="match status" value="1"/>
</dbReference>
<dbReference type="Gene3D" id="2.40.40.20">
    <property type="match status" value="1"/>
</dbReference>
<dbReference type="InterPro" id="IPR007419">
    <property type="entry name" value="BFD-like_2Fe2S-bd_dom"/>
</dbReference>
<keyword evidence="6" id="KW-0408">Iron</keyword>
<dbReference type="EMBL" id="MABE01000228">
    <property type="protein sequence ID" value="OUS40850.1"/>
    <property type="molecule type" value="Genomic_DNA"/>
</dbReference>
<name>A0A1Y5HUT8_OLEAN</name>
<dbReference type="GO" id="GO:0042128">
    <property type="term" value="P:nitrate assimilation"/>
    <property type="evidence" value="ECO:0007669"/>
    <property type="project" value="UniProtKB-KW"/>
</dbReference>
<dbReference type="GO" id="GO:0016020">
    <property type="term" value="C:membrane"/>
    <property type="evidence" value="ECO:0007669"/>
    <property type="project" value="TreeGrafter"/>
</dbReference>
<dbReference type="InterPro" id="IPR006656">
    <property type="entry name" value="Mopterin_OxRdtase"/>
</dbReference>
<comment type="caution">
    <text evidence="12">The sequence shown here is derived from an EMBL/GenBank/DDBJ whole genome shotgun (WGS) entry which is preliminary data.</text>
</comment>
<evidence type="ECO:0000259" key="9">
    <source>
        <dbReference type="Pfam" id="PF00384"/>
    </source>
</evidence>
<dbReference type="AlphaFoldDB" id="A0A1Y5HUT8"/>
<dbReference type="Gene3D" id="1.10.10.1100">
    <property type="entry name" value="BFD-like [2Fe-2S]-binding domain"/>
    <property type="match status" value="1"/>
</dbReference>
<dbReference type="InterPro" id="IPR041957">
    <property type="entry name" value="CT_Nitrate-R-NapA-like"/>
</dbReference>
<keyword evidence="4" id="KW-0479">Metal-binding</keyword>
<dbReference type="GO" id="GO:0045333">
    <property type="term" value="P:cellular respiration"/>
    <property type="evidence" value="ECO:0007669"/>
    <property type="project" value="UniProtKB-ARBA"/>
</dbReference>
<dbReference type="CDD" id="cd02791">
    <property type="entry name" value="MopB_CT_Nitrate-R-NapA-like"/>
    <property type="match status" value="1"/>
</dbReference>
<accession>A0A1Y5HUT8</accession>
<evidence type="ECO:0000259" key="10">
    <source>
        <dbReference type="Pfam" id="PF01568"/>
    </source>
</evidence>
<feature type="domain" description="Molybdopterin dinucleotide-binding" evidence="10">
    <location>
        <begin position="250"/>
        <end position="361"/>
    </location>
</feature>
<reference evidence="13" key="1">
    <citation type="journal article" date="2017" name="Proc. Natl. Acad. Sci. U.S.A.">
        <title>Simulation of Deepwater Horizon oil plume reveals substrate specialization within a complex community of hydrocarbon degraders.</title>
        <authorList>
            <person name="Hu P."/>
            <person name="Dubinsky E.A."/>
            <person name="Probst A.J."/>
            <person name="Wang J."/>
            <person name="Sieber C.M.K."/>
            <person name="Tom L.M."/>
            <person name="Gardinali P."/>
            <person name="Banfield J.F."/>
            <person name="Atlas R.M."/>
            <person name="Andersen G.L."/>
        </authorList>
    </citation>
    <scope>NUCLEOTIDE SEQUENCE [LARGE SCALE GENOMIC DNA]</scope>
</reference>
<feature type="domain" description="Molybdopterin oxidoreductase" evidence="9">
    <location>
        <begin position="23"/>
        <end position="145"/>
    </location>
</feature>
<dbReference type="InterPro" id="IPR009010">
    <property type="entry name" value="Asp_de-COase-like_dom_sf"/>
</dbReference>
<dbReference type="PANTHER" id="PTHR43105:SF9">
    <property type="entry name" value="NADPH-FE(3+) OXIDOREDUCTASE SUBUNIT ALPHA"/>
    <property type="match status" value="1"/>
</dbReference>
<dbReference type="GO" id="GO:0016491">
    <property type="term" value="F:oxidoreductase activity"/>
    <property type="evidence" value="ECO:0007669"/>
    <property type="project" value="UniProtKB-KW"/>
</dbReference>
<comment type="similarity">
    <text evidence="3">Belongs to the prokaryotic molybdopterin-containing oxidoreductase family. NasA/NapA/NarB subfamily.</text>
</comment>
<sequence>MGGLANQLAGRMHFEKPTDIDRVARYWNAPNIATENGLKAVDMFDAVERGEIKFIWIMSTNPLVSMPEADRLKAALIKCEMVVVSDCLEFTDTTAVADVVLPAASWGEKNGTVTNSERRISRQRNFMQPMGNAKPDWWIITQVAQKLGFEEAFDYQHPHQIFNEHAGLSAFENGYDNFPARDFDLSGLTDLSEQAYNDLQPIQWPVNKAYPNGRQRFFDDGKFFTPNQRAQFVSLTARLPIAKITSELPLIMNTGRIRDQWHTMTRTGKTDKLLQHMPEPFVDIHPTDAAEYKLQQDDLAIINNDHGEIIVRVKITKAQTLGNIFVPMHWTGQFASKGRMGVLVNSIVCPISGQPENKHTPVAIKKYDSKWFGFLMLPEQPQELSNTCDYWAHVPFDIKKPDDEASNLDNPQGHYYELSGNQDIAQAYQKLKILLPDGEALIFTDARSGTHRIAIVQDNRLIASLFLSPQFDLPNRRWLSQIFNSQQLTDFQRRALLAGREGNAASDPGTIVCSCFQVGDKQVKAAVAEGIDNVEALGAKLKCGTNCGSCIPELRNLIEMELVEV</sequence>
<proteinExistence type="inferred from homology"/>
<keyword evidence="5" id="KW-0560">Oxidoreductase</keyword>
<evidence type="ECO:0000256" key="2">
    <source>
        <dbReference type="ARBA" id="ARBA00001966"/>
    </source>
</evidence>
<dbReference type="Proteomes" id="UP000227088">
    <property type="component" value="Unassembled WGS sequence"/>
</dbReference>
<evidence type="ECO:0000256" key="4">
    <source>
        <dbReference type="ARBA" id="ARBA00022723"/>
    </source>
</evidence>
<comment type="cofactor">
    <cofactor evidence="2">
        <name>[4Fe-4S] cluster</name>
        <dbReference type="ChEBI" id="CHEBI:49883"/>
    </cofactor>
</comment>
<evidence type="ECO:0000313" key="12">
    <source>
        <dbReference type="EMBL" id="OUS40850.1"/>
    </source>
</evidence>
<evidence type="ECO:0000256" key="6">
    <source>
        <dbReference type="ARBA" id="ARBA00023004"/>
    </source>
</evidence>
<evidence type="ECO:0000256" key="3">
    <source>
        <dbReference type="ARBA" id="ARBA00008747"/>
    </source>
</evidence>
<organism evidence="12 13">
    <name type="scientific">Oleispira antarctica</name>
    <dbReference type="NCBI Taxonomy" id="188908"/>
    <lineage>
        <taxon>Bacteria</taxon>
        <taxon>Pseudomonadati</taxon>
        <taxon>Pseudomonadota</taxon>
        <taxon>Gammaproteobacteria</taxon>
        <taxon>Oceanospirillales</taxon>
        <taxon>Oceanospirillaceae</taxon>
        <taxon>Oleispira</taxon>
    </lineage>
</organism>
<dbReference type="InterPro" id="IPR050123">
    <property type="entry name" value="Prok_molybdopt-oxidoreductase"/>
</dbReference>
<dbReference type="GO" id="GO:0043546">
    <property type="term" value="F:molybdopterin cofactor binding"/>
    <property type="evidence" value="ECO:0007669"/>
    <property type="project" value="InterPro"/>
</dbReference>
<dbReference type="SUPFAM" id="SSF53706">
    <property type="entry name" value="Formate dehydrogenase/DMSO reductase, domains 1-3"/>
    <property type="match status" value="1"/>
</dbReference>
<evidence type="ECO:0000313" key="13">
    <source>
        <dbReference type="Proteomes" id="UP000227088"/>
    </source>
</evidence>
<comment type="cofactor">
    <cofactor evidence="1">
        <name>Mo-bis(molybdopterin guanine dinucleotide)</name>
        <dbReference type="ChEBI" id="CHEBI:60539"/>
    </cofactor>
</comment>
<dbReference type="PANTHER" id="PTHR43105">
    <property type="entry name" value="RESPIRATORY NITRATE REDUCTASE"/>
    <property type="match status" value="1"/>
</dbReference>
<dbReference type="GO" id="GO:0046872">
    <property type="term" value="F:metal ion binding"/>
    <property type="evidence" value="ECO:0007669"/>
    <property type="project" value="UniProtKB-KW"/>
</dbReference>
<dbReference type="PROSITE" id="PS00490">
    <property type="entry name" value="MOLYBDOPTERIN_PROK_2"/>
    <property type="match status" value="1"/>
</dbReference>
<gene>
    <name evidence="12" type="ORF">A9R00_03930</name>
</gene>